<reference evidence="1 2" key="1">
    <citation type="submission" date="2014-12" db="EMBL/GenBank/DDBJ databases">
        <title>Genome assembly of Enhygromyxa salina DSM 15201.</title>
        <authorList>
            <person name="Sharma G."/>
            <person name="Subramanian S."/>
        </authorList>
    </citation>
    <scope>NUCLEOTIDE SEQUENCE [LARGE SCALE GENOMIC DNA]</scope>
    <source>
        <strain evidence="1 2">DSM 15201</strain>
    </source>
</reference>
<evidence type="ECO:0000313" key="1">
    <source>
        <dbReference type="EMBL" id="KIG15625.1"/>
    </source>
</evidence>
<proteinExistence type="predicted"/>
<evidence type="ECO:0000313" key="2">
    <source>
        <dbReference type="Proteomes" id="UP000031599"/>
    </source>
</evidence>
<gene>
    <name evidence="1" type="ORF">DB30_05373</name>
</gene>
<comment type="caution">
    <text evidence="1">The sequence shown here is derived from an EMBL/GenBank/DDBJ whole genome shotgun (WGS) entry which is preliminary data.</text>
</comment>
<dbReference type="Proteomes" id="UP000031599">
    <property type="component" value="Unassembled WGS sequence"/>
</dbReference>
<protein>
    <submittedName>
        <fullName evidence="1">Uncharacterized protein</fullName>
    </submittedName>
</protein>
<accession>A0A0C2D1C8</accession>
<sequence>MAGGQDDPDGFTTLALDNDGVRTDDEANALFFGALEKVERAIEDRMPVLVAAVFARCRFDDNSLNAGCNGEVIDIG</sequence>
<dbReference type="AlphaFoldDB" id="A0A0C2D1C8"/>
<organism evidence="1 2">
    <name type="scientific">Enhygromyxa salina</name>
    <dbReference type="NCBI Taxonomy" id="215803"/>
    <lineage>
        <taxon>Bacteria</taxon>
        <taxon>Pseudomonadati</taxon>
        <taxon>Myxococcota</taxon>
        <taxon>Polyangia</taxon>
        <taxon>Nannocystales</taxon>
        <taxon>Nannocystaceae</taxon>
        <taxon>Enhygromyxa</taxon>
    </lineage>
</organism>
<dbReference type="EMBL" id="JMCC02000049">
    <property type="protein sequence ID" value="KIG15625.1"/>
    <property type="molecule type" value="Genomic_DNA"/>
</dbReference>
<name>A0A0C2D1C8_9BACT</name>